<evidence type="ECO:0000313" key="4">
    <source>
        <dbReference type="Proteomes" id="UP001254608"/>
    </source>
</evidence>
<dbReference type="Proteomes" id="UP001254608">
    <property type="component" value="Unassembled WGS sequence"/>
</dbReference>
<dbReference type="InterPro" id="IPR032812">
    <property type="entry name" value="SbsA_Ig"/>
</dbReference>
<dbReference type="EMBL" id="JAVRIC010000014">
    <property type="protein sequence ID" value="MDT0497826.1"/>
    <property type="molecule type" value="Genomic_DNA"/>
</dbReference>
<name>A0ABU2WIX9_9GAMM</name>
<organism evidence="3 4">
    <name type="scientific">Banduia mediterranea</name>
    <dbReference type="NCBI Taxonomy" id="3075609"/>
    <lineage>
        <taxon>Bacteria</taxon>
        <taxon>Pseudomonadati</taxon>
        <taxon>Pseudomonadota</taxon>
        <taxon>Gammaproteobacteria</taxon>
        <taxon>Nevskiales</taxon>
        <taxon>Algiphilaceae</taxon>
        <taxon>Banduia</taxon>
    </lineage>
</organism>
<reference evidence="3 4" key="1">
    <citation type="submission" date="2023-09" db="EMBL/GenBank/DDBJ databases">
        <authorList>
            <person name="Rey-Velasco X."/>
        </authorList>
    </citation>
    <scope>NUCLEOTIDE SEQUENCE [LARGE SCALE GENOMIC DNA]</scope>
    <source>
        <strain evidence="3 4">W345</strain>
    </source>
</reference>
<accession>A0ABU2WIX9</accession>
<proteinExistence type="predicted"/>
<evidence type="ECO:0000313" key="3">
    <source>
        <dbReference type="EMBL" id="MDT0497826.1"/>
    </source>
</evidence>
<keyword evidence="1" id="KW-0732">Signal</keyword>
<dbReference type="InterPro" id="IPR014755">
    <property type="entry name" value="Cu-Rt/internalin_Ig-like"/>
</dbReference>
<feature type="domain" description="SbsA Ig-like" evidence="2">
    <location>
        <begin position="306"/>
        <end position="387"/>
    </location>
</feature>
<sequence length="963" mass="97850">MGCSAGSVQSVFRWVSVALVAVALLACESPDDDDDIQEIEDLSGTVTGTILDSDSDPIPGVTVHYTGNTSSDGVAEVSAVTNAQGQFALAGVVVSGTQNSMSSPLTLFLEPPAGYLSGTVAVSPSAQPISGIGSSNDVFLDEFNVDTGPVKLPATATTISGVLRDTGTGSAVVGSIVSAEFIITAFEQADTTGIALTYGAAATISTDSEAGGSFTLSGVADDSCVRVLVAGYSIDGLSGSAPPCLIAEVDDDPNALELKTNTASITLANVFLTPYATEDGVSPFVTSVVGVVNPDSDPAPLDSSVTGVPPNELRIKFSEAMAATITAADVTVLLGTAPDISSAPLDSVTLSGGDTLSIATAAPLPSGTAVTVQIVRGMLKDTAGNPIVLNDAIAYDEFSGSSATLFELDLLTFEPSDATADAALPSQVVSTSVPEDAAFVTTSALIDTAVVGGESIGQAATPSGGSVLYSNIIGTDSDDVEQLNSADAEDGLQDLLDALEGDGSRGLFTDIARVRVLASAEAADYLVTVERNGTPLDALFFPVATLDGAPENDGPVTAGTSRYVIDPNGATEFDLIVTGRTAATRLQDGDTFKIVSRNASAILGGTATLALHDIAPPTVGVQLLTEVLAATAGTSGQGGGGGVIVDGTDPEPGFVIYPITPQAADVDDSEAGFDADDFQGDNELLGLSDEMLQASAFVDSLGTTETAADATGSMAFLSSIGPRLGVVVTEPISLVEGAEPDTTDIEAALSNFGVLNSAVTEDGEPTILFTYRVDSLFQLEADANASDEATIDLGGVIRDLNGLLADDAARALVRVRDYFPPLMTLAFYDGSNFVFRFHEAINKAGSITLETCAETIDVAAPEVALSSDGTTLTAPATLVADPESCFDPTLAYEEDAYALSEIGDLTDLTSVALVQTHGLVSYDSISDTTDNLGDGVGNSWASWASNGLGITTPYFAAADVTAP</sequence>
<gene>
    <name evidence="3" type="ORF">RM530_10695</name>
</gene>
<evidence type="ECO:0000259" key="2">
    <source>
        <dbReference type="Pfam" id="PF13205"/>
    </source>
</evidence>
<dbReference type="InterPro" id="IPR008969">
    <property type="entry name" value="CarboxyPept-like_regulatory"/>
</dbReference>
<comment type="caution">
    <text evidence="3">The sequence shown here is derived from an EMBL/GenBank/DDBJ whole genome shotgun (WGS) entry which is preliminary data.</text>
</comment>
<dbReference type="SUPFAM" id="SSF49464">
    <property type="entry name" value="Carboxypeptidase regulatory domain-like"/>
    <property type="match status" value="1"/>
</dbReference>
<protein>
    <submittedName>
        <fullName evidence="3">Ig-like domain-containing protein</fullName>
    </submittedName>
</protein>
<keyword evidence="4" id="KW-1185">Reference proteome</keyword>
<evidence type="ECO:0000256" key="1">
    <source>
        <dbReference type="ARBA" id="ARBA00022729"/>
    </source>
</evidence>
<dbReference type="RefSeq" id="WP_311365218.1">
    <property type="nucleotide sequence ID" value="NZ_JAVRIC010000014.1"/>
</dbReference>
<dbReference type="Gene3D" id="2.60.40.1220">
    <property type="match status" value="1"/>
</dbReference>
<dbReference type="Pfam" id="PF13205">
    <property type="entry name" value="Big_5"/>
    <property type="match status" value="1"/>
</dbReference>